<sequence length="183" mass="21232">MIIKDQAMTEEQVVLVDEQGQYQGLKEKMQAHLDGDLHLAFSVLLYRDTELGREYLLQQREMNKYHSGGLWTNTCCSHPRLNETIEQAGIRRLQEEMGIVADFELTDIGHFCYRAQLDNELVEHELDHILVASTPNVVVNPNPQEVMAYRWWSEAEIEQGMSLPTPLFTAWFSDVFTAVKQYR</sequence>
<evidence type="ECO:0000256" key="7">
    <source>
        <dbReference type="ARBA" id="ARBA00023211"/>
    </source>
</evidence>
<protein>
    <recommendedName>
        <fullName evidence="3 10">Isopentenyl-diphosphate Delta-isomerase</fullName>
        <shortName evidence="10">IPP isomerase</shortName>
        <ecNumber evidence="3 10">5.3.3.2</ecNumber>
    </recommendedName>
    <alternativeName>
        <fullName evidence="10">IPP:DMAPP isomerase</fullName>
    </alternativeName>
    <alternativeName>
        <fullName evidence="10">Isopentenyl pyrophosphate isomerase</fullName>
    </alternativeName>
</protein>
<dbReference type="NCBIfam" id="TIGR02150">
    <property type="entry name" value="IPP_isom_1"/>
    <property type="match status" value="1"/>
</dbReference>
<dbReference type="AlphaFoldDB" id="A0A2X1WZW3"/>
<name>A0A2X1WZW3_PHODM</name>
<feature type="binding site" evidence="10">
    <location>
        <position position="96"/>
    </location>
    <ligand>
        <name>Mg(2+)</name>
        <dbReference type="ChEBI" id="CHEBI:18420"/>
    </ligand>
</feature>
<comment type="catalytic activity">
    <reaction evidence="10">
        <text>isopentenyl diphosphate = dimethylallyl diphosphate</text>
        <dbReference type="Rhea" id="RHEA:23284"/>
        <dbReference type="ChEBI" id="CHEBI:57623"/>
        <dbReference type="ChEBI" id="CHEBI:128769"/>
        <dbReference type="EC" id="5.3.3.2"/>
    </reaction>
</comment>
<gene>
    <name evidence="10 12" type="primary">idi</name>
    <name evidence="12" type="ORF">NCTC11647_00244</name>
</gene>
<keyword evidence="5 10" id="KW-0479">Metal-binding</keyword>
<keyword evidence="4 10" id="KW-0963">Cytoplasm</keyword>
<feature type="binding site" evidence="10">
    <location>
        <position position="125"/>
    </location>
    <ligand>
        <name>Mn(2+)</name>
        <dbReference type="ChEBI" id="CHEBI:29035"/>
    </ligand>
</feature>
<dbReference type="NCBIfam" id="NF002995">
    <property type="entry name" value="PRK03759.1"/>
    <property type="match status" value="1"/>
</dbReference>
<comment type="cofactor">
    <cofactor evidence="10">
        <name>Mg(2+)</name>
        <dbReference type="ChEBI" id="CHEBI:18420"/>
    </cofactor>
    <text evidence="10">Binds 1 Mg(2+) ion per subunit. The magnesium ion binds only when substrate is bound.</text>
</comment>
<proteinExistence type="inferred from homology"/>
<evidence type="ECO:0000256" key="5">
    <source>
        <dbReference type="ARBA" id="ARBA00022723"/>
    </source>
</evidence>
<evidence type="ECO:0000256" key="2">
    <source>
        <dbReference type="ARBA" id="ARBA00007579"/>
    </source>
</evidence>
<feature type="binding site" evidence="10">
    <location>
        <position position="38"/>
    </location>
    <ligand>
        <name>Mn(2+)</name>
        <dbReference type="ChEBI" id="CHEBI:29035"/>
    </ligand>
</feature>
<dbReference type="HAMAP" id="MF_00202">
    <property type="entry name" value="Idi"/>
    <property type="match status" value="1"/>
</dbReference>
<dbReference type="Gene3D" id="3.90.79.10">
    <property type="entry name" value="Nucleoside Triphosphate Pyrophosphohydrolase"/>
    <property type="match status" value="1"/>
</dbReference>
<comment type="pathway">
    <text evidence="1 10">Isoprenoid biosynthesis; dimethylallyl diphosphate biosynthesis; dimethylallyl diphosphate from isopentenyl diphosphate: step 1/1.</text>
</comment>
<evidence type="ECO:0000256" key="3">
    <source>
        <dbReference type="ARBA" id="ARBA00012057"/>
    </source>
</evidence>
<dbReference type="InterPro" id="IPR011876">
    <property type="entry name" value="IsopentenylPP_isomerase_typ1"/>
</dbReference>
<keyword evidence="9 10" id="KW-0413">Isomerase</keyword>
<organism evidence="12 13">
    <name type="scientific">Photobacterium damselae</name>
    <dbReference type="NCBI Taxonomy" id="38293"/>
    <lineage>
        <taxon>Bacteria</taxon>
        <taxon>Pseudomonadati</taxon>
        <taxon>Pseudomonadota</taxon>
        <taxon>Gammaproteobacteria</taxon>
        <taxon>Vibrionales</taxon>
        <taxon>Vibrionaceae</taxon>
        <taxon>Photobacterium</taxon>
    </lineage>
</organism>
<evidence type="ECO:0000256" key="1">
    <source>
        <dbReference type="ARBA" id="ARBA00004826"/>
    </source>
</evidence>
<dbReference type="UniPathway" id="UPA00059">
    <property type="reaction ID" value="UER00104"/>
</dbReference>
<dbReference type="CDD" id="cd02885">
    <property type="entry name" value="NUDIX_IPP_Isomerase"/>
    <property type="match status" value="1"/>
</dbReference>
<dbReference type="InterPro" id="IPR015797">
    <property type="entry name" value="NUDIX_hydrolase-like_dom_sf"/>
</dbReference>
<evidence type="ECO:0000256" key="6">
    <source>
        <dbReference type="ARBA" id="ARBA00022842"/>
    </source>
</evidence>
<feature type="active site" evidence="10">
    <location>
        <position position="125"/>
    </location>
</feature>
<dbReference type="GO" id="GO:0004452">
    <property type="term" value="F:isopentenyl-diphosphate delta-isomerase activity"/>
    <property type="evidence" value="ECO:0007669"/>
    <property type="project" value="UniProtKB-UniRule"/>
</dbReference>
<dbReference type="PIRSF" id="PIRSF018427">
    <property type="entry name" value="Isopntndiph_ism"/>
    <property type="match status" value="1"/>
</dbReference>
<dbReference type="EC" id="5.3.3.2" evidence="3 10"/>
<dbReference type="GO" id="GO:0050992">
    <property type="term" value="P:dimethylallyl diphosphate biosynthetic process"/>
    <property type="evidence" value="ECO:0007669"/>
    <property type="project" value="UniProtKB-UniRule"/>
</dbReference>
<evidence type="ECO:0000259" key="11">
    <source>
        <dbReference type="PROSITE" id="PS51462"/>
    </source>
</evidence>
<comment type="cofactor">
    <cofactor evidence="10">
        <name>Mn(2+)</name>
        <dbReference type="ChEBI" id="CHEBI:29035"/>
    </cofactor>
    <text evidence="10">Binds 1 Mn(2+) ion per subunit.</text>
</comment>
<dbReference type="GO" id="GO:0005737">
    <property type="term" value="C:cytoplasm"/>
    <property type="evidence" value="ECO:0007669"/>
    <property type="project" value="UniProtKB-SubCell"/>
</dbReference>
<evidence type="ECO:0000256" key="4">
    <source>
        <dbReference type="ARBA" id="ARBA00022490"/>
    </source>
</evidence>
<feature type="binding site" evidence="10">
    <location>
        <position position="123"/>
    </location>
    <ligand>
        <name>Mn(2+)</name>
        <dbReference type="ChEBI" id="CHEBI:29035"/>
    </ligand>
</feature>
<dbReference type="PROSITE" id="PS51462">
    <property type="entry name" value="NUDIX"/>
    <property type="match status" value="1"/>
</dbReference>
<keyword evidence="8 10" id="KW-0414">Isoprene biosynthesis</keyword>
<evidence type="ECO:0000313" key="13">
    <source>
        <dbReference type="Proteomes" id="UP000251647"/>
    </source>
</evidence>
<keyword evidence="7 10" id="KW-0464">Manganese</keyword>
<evidence type="ECO:0000313" key="12">
    <source>
        <dbReference type="EMBL" id="SPY27210.1"/>
    </source>
</evidence>
<dbReference type="InterPro" id="IPR000086">
    <property type="entry name" value="NUDIX_hydrolase_dom"/>
</dbReference>
<dbReference type="GO" id="GO:0009240">
    <property type="term" value="P:isopentenyl diphosphate biosynthetic process"/>
    <property type="evidence" value="ECO:0007669"/>
    <property type="project" value="TreeGrafter"/>
</dbReference>
<dbReference type="Pfam" id="PF00293">
    <property type="entry name" value="NUDIX"/>
    <property type="match status" value="1"/>
</dbReference>
<dbReference type="InterPro" id="IPR056375">
    <property type="entry name" value="Idi_bact"/>
</dbReference>
<evidence type="ECO:0000256" key="8">
    <source>
        <dbReference type="ARBA" id="ARBA00023229"/>
    </source>
</evidence>
<accession>A0A2X1WZW3</accession>
<feature type="domain" description="Nudix hydrolase" evidence="11">
    <location>
        <begin position="36"/>
        <end position="174"/>
    </location>
</feature>
<comment type="similarity">
    <text evidence="2 10">Belongs to the IPP isomerase type 1 family.</text>
</comment>
<dbReference type="SUPFAM" id="SSF55811">
    <property type="entry name" value="Nudix"/>
    <property type="match status" value="1"/>
</dbReference>
<comment type="subcellular location">
    <subcellularLocation>
        <location evidence="10">Cytoplasm</location>
    </subcellularLocation>
</comment>
<evidence type="ECO:0000256" key="10">
    <source>
        <dbReference type="HAMAP-Rule" id="MF_00202"/>
    </source>
</evidence>
<comment type="function">
    <text evidence="10">Catalyzes the 1,3-allylic rearrangement of the homoallylic substrate isopentenyl (IPP) to its highly electrophilic allylic isomer, dimethylallyl diphosphate (DMAPP).</text>
</comment>
<keyword evidence="6 10" id="KW-0460">Magnesium</keyword>
<dbReference type="EMBL" id="UATL01000001">
    <property type="protein sequence ID" value="SPY27210.1"/>
    <property type="molecule type" value="Genomic_DNA"/>
</dbReference>
<dbReference type="PANTHER" id="PTHR10885">
    <property type="entry name" value="ISOPENTENYL-DIPHOSPHATE DELTA-ISOMERASE"/>
    <property type="match status" value="1"/>
</dbReference>
<dbReference type="GO" id="GO:0046872">
    <property type="term" value="F:metal ion binding"/>
    <property type="evidence" value="ECO:0007669"/>
    <property type="project" value="UniProtKB-KW"/>
</dbReference>
<dbReference type="Proteomes" id="UP000251647">
    <property type="component" value="Unassembled WGS sequence"/>
</dbReference>
<evidence type="ECO:0000256" key="9">
    <source>
        <dbReference type="ARBA" id="ARBA00023235"/>
    </source>
</evidence>
<feature type="binding site" evidence="10">
    <location>
        <position position="32"/>
    </location>
    <ligand>
        <name>Mn(2+)</name>
        <dbReference type="ChEBI" id="CHEBI:29035"/>
    </ligand>
</feature>
<feature type="binding site" evidence="10">
    <location>
        <position position="78"/>
    </location>
    <ligand>
        <name>Mn(2+)</name>
        <dbReference type="ChEBI" id="CHEBI:29035"/>
    </ligand>
</feature>
<feature type="active site" evidence="10">
    <location>
        <position position="76"/>
    </location>
</feature>
<dbReference type="PANTHER" id="PTHR10885:SF0">
    <property type="entry name" value="ISOPENTENYL-DIPHOSPHATE DELTA-ISOMERASE"/>
    <property type="match status" value="1"/>
</dbReference>
<reference evidence="12 13" key="1">
    <citation type="submission" date="2018-06" db="EMBL/GenBank/DDBJ databases">
        <authorList>
            <consortium name="Pathogen Informatics"/>
            <person name="Doyle S."/>
        </authorList>
    </citation>
    <scope>NUCLEOTIDE SEQUENCE [LARGE SCALE GENOMIC DNA]</scope>
    <source>
        <strain evidence="12 13">NCTC11647</strain>
    </source>
</reference>